<accession>A0ABM5NZE0</accession>
<evidence type="ECO:0000313" key="2">
    <source>
        <dbReference type="Proteomes" id="UP000017590"/>
    </source>
</evidence>
<evidence type="ECO:0000313" key="1">
    <source>
        <dbReference type="EMBL" id="AGY77977.1"/>
    </source>
</evidence>
<reference evidence="2" key="1">
    <citation type="journal article" date="2014" name="Biotechnol. Biofuels">
        <title>Comparison of single-molecule sequencing and hybrid approaches for finishing the genome of Clostridium autoethanogenum and analysis of CRISPR systems in industrial relevant Clostridia.</title>
        <authorList>
            <person name="Brown S.D."/>
            <person name="Nagaraju S."/>
            <person name="Utturkar S."/>
            <person name="De Tissera S."/>
            <person name="Segovia S."/>
            <person name="Mitchell W."/>
            <person name="Land M.L."/>
            <person name="Dassanayake A."/>
            <person name="Kopke M."/>
        </authorList>
    </citation>
    <scope>NUCLEOTIDE SEQUENCE [LARGE SCALE GENOMIC DNA]</scope>
    <source>
        <strain evidence="2">DSM 10061</strain>
    </source>
</reference>
<dbReference type="EMBL" id="CP006763">
    <property type="protein sequence ID" value="AGY77977.1"/>
    <property type="molecule type" value="Genomic_DNA"/>
</dbReference>
<dbReference type="Proteomes" id="UP000017590">
    <property type="component" value="Chromosome"/>
</dbReference>
<protein>
    <submittedName>
        <fullName evidence="1">HNH endonuclease</fullName>
    </submittedName>
</protein>
<dbReference type="RefSeq" id="WP_023163401.1">
    <property type="nucleotide sequence ID" value="NC_022592.1"/>
</dbReference>
<sequence>MALKKLCSGCGKIIDYNLKRCEECEKKYKVDKAEKNRTYDKNVRQLRDRKYTSFYHSKEWIKTVDIVKSKCKGLDIYSYYILNKIEYGNICHHIRPLKIDGWDDRCNVCRIVYLTYSNHKLVHGMLNDNYEDTVHMMIGLVDRWKREYEGILRDTGI</sequence>
<dbReference type="GO" id="GO:0004519">
    <property type="term" value="F:endonuclease activity"/>
    <property type="evidence" value="ECO:0007669"/>
    <property type="project" value="UniProtKB-KW"/>
</dbReference>
<organism evidence="1 2">
    <name type="scientific">Clostridium autoethanogenum DSM 10061</name>
    <dbReference type="NCBI Taxonomy" id="1341692"/>
    <lineage>
        <taxon>Bacteria</taxon>
        <taxon>Bacillati</taxon>
        <taxon>Bacillota</taxon>
        <taxon>Clostridia</taxon>
        <taxon>Eubacteriales</taxon>
        <taxon>Clostridiaceae</taxon>
        <taxon>Clostridium</taxon>
    </lineage>
</organism>
<proteinExistence type="predicted"/>
<keyword evidence="2" id="KW-1185">Reference proteome</keyword>
<name>A0ABM5NZE0_9CLOT</name>
<keyword evidence="1" id="KW-0540">Nuclease</keyword>
<gene>
    <name evidence="1" type="ORF">CAETHG_3776</name>
</gene>
<keyword evidence="1" id="KW-0255">Endonuclease</keyword>
<keyword evidence="1" id="KW-0378">Hydrolase</keyword>